<dbReference type="Gene3D" id="2.60.40.1120">
    <property type="entry name" value="Carboxypeptidase-like, regulatory domain"/>
    <property type="match status" value="1"/>
</dbReference>
<comment type="caution">
    <text evidence="11">The sequence shown here is derived from an EMBL/GenBank/DDBJ whole genome shotgun (WGS) entry which is preliminary data.</text>
</comment>
<organism evidence="11 12">
    <name type="scientific">Lacibacter luteus</name>
    <dbReference type="NCBI Taxonomy" id="2508719"/>
    <lineage>
        <taxon>Bacteria</taxon>
        <taxon>Pseudomonadati</taxon>
        <taxon>Bacteroidota</taxon>
        <taxon>Chitinophagia</taxon>
        <taxon>Chitinophagales</taxon>
        <taxon>Chitinophagaceae</taxon>
        <taxon>Lacibacter</taxon>
    </lineage>
</organism>
<dbReference type="Gene3D" id="2.40.170.20">
    <property type="entry name" value="TonB-dependent receptor, beta-barrel domain"/>
    <property type="match status" value="1"/>
</dbReference>
<dbReference type="OrthoDB" id="9768177at2"/>
<dbReference type="Proteomes" id="UP000290204">
    <property type="component" value="Unassembled WGS sequence"/>
</dbReference>
<dbReference type="EMBL" id="SDHW01000001">
    <property type="protein sequence ID" value="RXK61584.1"/>
    <property type="molecule type" value="Genomic_DNA"/>
</dbReference>
<evidence type="ECO:0000313" key="12">
    <source>
        <dbReference type="Proteomes" id="UP000290204"/>
    </source>
</evidence>
<dbReference type="GO" id="GO:0009279">
    <property type="term" value="C:cell outer membrane"/>
    <property type="evidence" value="ECO:0007669"/>
    <property type="project" value="UniProtKB-SubCell"/>
</dbReference>
<sequence length="1073" mass="115984">MKENLQPGFKTGLIRLLFSLFLLTFFTAANAQTVTGTVLDEENKPVNGATVAVKGTNKATVTNASGNFSIAAAGNDVLVFSSIGFSKLEVPVDGRATVSVTLAKSETNMEEVVVIALGERRAAKKLGYSTTSVNTDEMVRQRTTNLGESLVGKVAGLNITPPAAGAGASNQIRLRGQVGFAGANNAPLLVVNGLPLDQEARNNEGNNPSRDRGDNLANINPDDIESMTVLKGAAAAAIYGSRAAAGAIIITTKSGQKNQGIGVDFTSSYTSSQALNFMDEIVQTQYGQGQGGVKFTTAAQIQGNGQWGWGAKLDGQPTINFDGKMRPYSAHPFQLFDYLRTGTNLTNTLGLSGGGTNGSFRTSLSTTSAKGIVPGNEYKRRIFNIGVNQTIAKKLRLQVNVNYADEDYINPPQIGTQGDGAVNFFNRMPISVPIEAYRDNAKDPATNAEWRTSGFQGTVNNPYFALQYGQKYKEDRNRLLGTTTLRYNITDWLYAQGRFNYDRGDNFMESYTLNGQGANTTIATTTPTVTYRGAYNLSQTTTTNINADFLVGANHEFGKFSVDASFGGNTLRSEWKNMVQSATNFTVPDLYSYRNGTVKGAGDGFNYSQQRVNSLYGVLELGYNGLLYINGTARNDWFSILNPENNSKFYSSVSGSFVFSQLLKNVNWLSFGKLRASWAQVGSVASVNPYDGVLTYGLGANLFNGQTTASINGTGAPNPLLQPFTVTEKELGLELRLFKNRLMLDVAAFDKVTTEQIIDVNLSTASGYNTSKQNAASLKNSGLETMIEYKAVQGKNFNWTTSWNNAFLKTKVLNVGNPSGTILLLYFNGTGNEFLGEIRYTEGLAMNQLYTRTYRRNANGDILIGNDGRPLASNTNPKGITTGFVPVGSAIPKFTGGWNNTFSYKNLSLGVHVDYKFGGTVLSSTLLNMTRQGHSKLSLTGREGGYVFPGVNVNTGQPNTVVVTVAANGLQNLWTGYRNDQIGDPFTFKSDFVKLRNISLAYNFTSLIGKVSALKFVKGLSLSASCRNVAILYKDLPGLDPEAIQSSGDIRAGYENSSLPTTRNYNLTLNVKF</sequence>
<dbReference type="AlphaFoldDB" id="A0A4Q1CLF3"/>
<comment type="subcellular location">
    <subcellularLocation>
        <location evidence="1 7">Cell outer membrane</location>
        <topology evidence="1 7">Multi-pass membrane protein</topology>
    </subcellularLocation>
</comment>
<gene>
    <name evidence="11" type="ORF">ESA94_00775</name>
</gene>
<keyword evidence="4 7" id="KW-0812">Transmembrane</keyword>
<evidence type="ECO:0000256" key="2">
    <source>
        <dbReference type="ARBA" id="ARBA00022448"/>
    </source>
</evidence>
<dbReference type="InterPro" id="IPR023997">
    <property type="entry name" value="TonB-dep_OMP_SusC/RagA_CS"/>
</dbReference>
<evidence type="ECO:0000259" key="10">
    <source>
        <dbReference type="Pfam" id="PF07715"/>
    </source>
</evidence>
<dbReference type="Gene3D" id="2.170.130.10">
    <property type="entry name" value="TonB-dependent receptor, plug domain"/>
    <property type="match status" value="1"/>
</dbReference>
<dbReference type="Pfam" id="PF13715">
    <property type="entry name" value="CarbopepD_reg_2"/>
    <property type="match status" value="1"/>
</dbReference>
<proteinExistence type="inferred from homology"/>
<evidence type="ECO:0000256" key="1">
    <source>
        <dbReference type="ARBA" id="ARBA00004571"/>
    </source>
</evidence>
<evidence type="ECO:0000256" key="9">
    <source>
        <dbReference type="SAM" id="SignalP"/>
    </source>
</evidence>
<keyword evidence="2 7" id="KW-0813">Transport</keyword>
<dbReference type="InterPro" id="IPR036942">
    <property type="entry name" value="Beta-barrel_TonB_sf"/>
</dbReference>
<dbReference type="InterPro" id="IPR012910">
    <property type="entry name" value="Plug_dom"/>
</dbReference>
<dbReference type="RefSeq" id="WP_129128957.1">
    <property type="nucleotide sequence ID" value="NZ_SDHW01000001.1"/>
</dbReference>
<keyword evidence="9" id="KW-0732">Signal</keyword>
<dbReference type="Pfam" id="PF07715">
    <property type="entry name" value="Plug"/>
    <property type="match status" value="1"/>
</dbReference>
<evidence type="ECO:0000256" key="5">
    <source>
        <dbReference type="ARBA" id="ARBA00023136"/>
    </source>
</evidence>
<keyword evidence="12" id="KW-1185">Reference proteome</keyword>
<evidence type="ECO:0000256" key="4">
    <source>
        <dbReference type="ARBA" id="ARBA00022692"/>
    </source>
</evidence>
<reference evidence="11 12" key="1">
    <citation type="submission" date="2019-01" db="EMBL/GenBank/DDBJ databases">
        <title>Lacibacter sp. strain TTM-7.</title>
        <authorList>
            <person name="Chen W.-M."/>
        </authorList>
    </citation>
    <scope>NUCLEOTIDE SEQUENCE [LARGE SCALE GENOMIC DNA]</scope>
    <source>
        <strain evidence="11 12">TTM-7</strain>
    </source>
</reference>
<evidence type="ECO:0000256" key="8">
    <source>
        <dbReference type="SAM" id="MobiDB-lite"/>
    </source>
</evidence>
<dbReference type="InterPro" id="IPR037066">
    <property type="entry name" value="Plug_dom_sf"/>
</dbReference>
<keyword evidence="5 7" id="KW-0472">Membrane</keyword>
<dbReference type="NCBIfam" id="TIGR04056">
    <property type="entry name" value="OMP_RagA_SusC"/>
    <property type="match status" value="1"/>
</dbReference>
<comment type="similarity">
    <text evidence="7">Belongs to the TonB-dependent receptor family.</text>
</comment>
<dbReference type="SUPFAM" id="SSF56935">
    <property type="entry name" value="Porins"/>
    <property type="match status" value="1"/>
</dbReference>
<feature type="domain" description="TonB-dependent receptor plug" evidence="10">
    <location>
        <begin position="124"/>
        <end position="247"/>
    </location>
</feature>
<protein>
    <submittedName>
        <fullName evidence="11">SusC/RagA family TonB-linked outer membrane protein</fullName>
    </submittedName>
</protein>
<dbReference type="InterPro" id="IPR023996">
    <property type="entry name" value="TonB-dep_OMP_SusC/RagA"/>
</dbReference>
<feature type="signal peptide" evidence="9">
    <location>
        <begin position="1"/>
        <end position="31"/>
    </location>
</feature>
<dbReference type="NCBIfam" id="TIGR04057">
    <property type="entry name" value="SusC_RagA_signa"/>
    <property type="match status" value="1"/>
</dbReference>
<dbReference type="SUPFAM" id="SSF49464">
    <property type="entry name" value="Carboxypeptidase regulatory domain-like"/>
    <property type="match status" value="1"/>
</dbReference>
<evidence type="ECO:0000256" key="3">
    <source>
        <dbReference type="ARBA" id="ARBA00022452"/>
    </source>
</evidence>
<keyword evidence="6 7" id="KW-0998">Cell outer membrane</keyword>
<keyword evidence="3 7" id="KW-1134">Transmembrane beta strand</keyword>
<feature type="chain" id="PRO_5020192815" evidence="9">
    <location>
        <begin position="32"/>
        <end position="1073"/>
    </location>
</feature>
<accession>A0A4Q1CLF3</accession>
<dbReference type="PROSITE" id="PS52016">
    <property type="entry name" value="TONB_DEPENDENT_REC_3"/>
    <property type="match status" value="1"/>
</dbReference>
<dbReference type="InterPro" id="IPR008969">
    <property type="entry name" value="CarboxyPept-like_regulatory"/>
</dbReference>
<evidence type="ECO:0000256" key="7">
    <source>
        <dbReference type="PROSITE-ProRule" id="PRU01360"/>
    </source>
</evidence>
<name>A0A4Q1CLF3_9BACT</name>
<evidence type="ECO:0000256" key="6">
    <source>
        <dbReference type="ARBA" id="ARBA00023237"/>
    </source>
</evidence>
<feature type="region of interest" description="Disordered" evidence="8">
    <location>
        <begin position="199"/>
        <end position="218"/>
    </location>
</feature>
<dbReference type="InterPro" id="IPR039426">
    <property type="entry name" value="TonB-dep_rcpt-like"/>
</dbReference>
<evidence type="ECO:0000313" key="11">
    <source>
        <dbReference type="EMBL" id="RXK61584.1"/>
    </source>
</evidence>